<keyword evidence="11" id="KW-1185">Reference proteome</keyword>
<reference evidence="3" key="1">
    <citation type="submission" date="2021-02" db="EMBL/GenBank/DDBJ databases">
        <authorList>
            <person name="Nowell W R."/>
        </authorList>
    </citation>
    <scope>NUCLEOTIDE SEQUENCE</scope>
</reference>
<dbReference type="EMBL" id="CAJNOI010002479">
    <property type="protein sequence ID" value="CAF1477966.1"/>
    <property type="molecule type" value="Genomic_DNA"/>
</dbReference>
<sequence length="356" mass="41901">MNSNNNTKQKHGKKQPIYLEPSRILRFMQDNAPNLMGSRGNQAYVLATTELYDKWVRINYDLQVWQLYLKMGTQDKYWSKEVIKRTKRRDDNINTRFTQKKINQLTMSIADINASITNFQIELATYWTQALDSTTGVRDFAQQLEKCILPYIQHCTQHVKKLSEEKIKLAKAQMEEYKALQQFEAVAAPTQWSIHSMLKMKMKVWNTKNKNYQIATKRVEYDLPPLFISKVEFNFKCDESILNSDEAQDLYDRMRQITKDYRTRSMTLYLQSITREREILTNEIDRIIQGLPNDNAEGGVAAFKKYHDLRIRRFKLEAEQSCYFLEEQRVAGNVQLEEAIAPTVTRQLSGDFSLQQ</sequence>
<dbReference type="EMBL" id="CAJNOM010002799">
    <property type="protein sequence ID" value="CAF1637782.1"/>
    <property type="molecule type" value="Genomic_DNA"/>
</dbReference>
<evidence type="ECO:0000313" key="6">
    <source>
        <dbReference type="EMBL" id="CAF1637782.1"/>
    </source>
</evidence>
<dbReference type="Proteomes" id="UP000663860">
    <property type="component" value="Unassembled WGS sequence"/>
</dbReference>
<dbReference type="EMBL" id="CAJNOI010003731">
    <property type="protein sequence ID" value="CAF1527917.1"/>
    <property type="molecule type" value="Genomic_DNA"/>
</dbReference>
<organism evidence="3 12">
    <name type="scientific">Adineta steineri</name>
    <dbReference type="NCBI Taxonomy" id="433720"/>
    <lineage>
        <taxon>Eukaryota</taxon>
        <taxon>Metazoa</taxon>
        <taxon>Spiralia</taxon>
        <taxon>Gnathifera</taxon>
        <taxon>Rotifera</taxon>
        <taxon>Eurotatoria</taxon>
        <taxon>Bdelloidea</taxon>
        <taxon>Adinetida</taxon>
        <taxon>Adinetidae</taxon>
        <taxon>Adineta</taxon>
    </lineage>
</organism>
<evidence type="ECO:0000313" key="12">
    <source>
        <dbReference type="Proteomes" id="UP000663891"/>
    </source>
</evidence>
<evidence type="ECO:0000313" key="9">
    <source>
        <dbReference type="EMBL" id="CAF3995858.1"/>
    </source>
</evidence>
<proteinExistence type="predicted"/>
<dbReference type="Proteomes" id="UP000663845">
    <property type="component" value="Unassembled WGS sequence"/>
</dbReference>
<evidence type="ECO:0000313" key="2">
    <source>
        <dbReference type="EMBL" id="CAF1463231.1"/>
    </source>
</evidence>
<dbReference type="OrthoDB" id="9977688at2759"/>
<evidence type="ECO:0000313" key="11">
    <source>
        <dbReference type="Proteomes" id="UP000663832"/>
    </source>
</evidence>
<protein>
    <submittedName>
        <fullName evidence="3">Uncharacterized protein</fullName>
    </submittedName>
</protein>
<dbReference type="EMBL" id="CAJOAY010005932">
    <property type="protein sequence ID" value="CAF4124566.1"/>
    <property type="molecule type" value="Genomic_DNA"/>
</dbReference>
<dbReference type="Proteomes" id="UP000663844">
    <property type="component" value="Unassembled WGS sequence"/>
</dbReference>
<evidence type="ECO:0000313" key="8">
    <source>
        <dbReference type="EMBL" id="CAF3600363.1"/>
    </source>
</evidence>
<name>A0A815R5Y6_9BILA</name>
<evidence type="ECO:0000313" key="10">
    <source>
        <dbReference type="EMBL" id="CAF4124566.1"/>
    </source>
</evidence>
<accession>A0A815R5Y6</accession>
<dbReference type="AlphaFoldDB" id="A0A815R5Y6"/>
<evidence type="ECO:0000313" key="7">
    <source>
        <dbReference type="EMBL" id="CAF1652533.1"/>
    </source>
</evidence>
<dbReference type="Proteomes" id="UP000663877">
    <property type="component" value="Unassembled WGS sequence"/>
</dbReference>
<dbReference type="Proteomes" id="UP000663881">
    <property type="component" value="Unassembled WGS sequence"/>
</dbReference>
<dbReference type="Proteomes" id="UP000663832">
    <property type="component" value="Unassembled WGS sequence"/>
</dbReference>
<dbReference type="EMBL" id="CAJNOM010004097">
    <property type="protein sequence ID" value="CAF1652533.1"/>
    <property type="molecule type" value="Genomic_DNA"/>
</dbReference>
<dbReference type="EMBL" id="CAJOAZ010003259">
    <property type="protein sequence ID" value="CAF3995858.1"/>
    <property type="molecule type" value="Genomic_DNA"/>
</dbReference>
<evidence type="ECO:0000313" key="1">
    <source>
        <dbReference type="EMBL" id="CAF1372172.1"/>
    </source>
</evidence>
<dbReference type="EMBL" id="CAJNON010001575">
    <property type="protein sequence ID" value="CAF1472647.1"/>
    <property type="molecule type" value="Genomic_DNA"/>
</dbReference>
<dbReference type="Proteomes" id="UP000663868">
    <property type="component" value="Unassembled WGS sequence"/>
</dbReference>
<dbReference type="EMBL" id="CAJNOG010001675">
    <property type="protein sequence ID" value="CAF1463231.1"/>
    <property type="molecule type" value="Genomic_DNA"/>
</dbReference>
<dbReference type="EMBL" id="CAJOBB010000184">
    <property type="protein sequence ID" value="CAF3600363.1"/>
    <property type="molecule type" value="Genomic_DNA"/>
</dbReference>
<gene>
    <name evidence="4" type="ORF">BJG266_LOCUS41903</name>
    <name evidence="5" type="ORF">BJG266_LOCUS44703</name>
    <name evidence="1" type="ORF">IZO911_LOCUS37924</name>
    <name evidence="2" type="ORF">JYZ213_LOCUS41375</name>
    <name evidence="8" type="ORF">KXQ929_LOCUS5098</name>
    <name evidence="10" type="ORF">OKA104_LOCUS36916</name>
    <name evidence="9" type="ORF">OXD698_LOCUS29225</name>
    <name evidence="6" type="ORF">QVE165_LOCUS58780</name>
    <name evidence="7" type="ORF">QVE165_LOCUS61678</name>
    <name evidence="3" type="ORF">VCS650_LOCUS40704</name>
</gene>
<evidence type="ECO:0000313" key="4">
    <source>
        <dbReference type="EMBL" id="CAF1477966.1"/>
    </source>
</evidence>
<evidence type="ECO:0000313" key="3">
    <source>
        <dbReference type="EMBL" id="CAF1472647.1"/>
    </source>
</evidence>
<dbReference type="EMBL" id="CAJNOE010001000">
    <property type="protein sequence ID" value="CAF1372172.1"/>
    <property type="molecule type" value="Genomic_DNA"/>
</dbReference>
<dbReference type="Proteomes" id="UP000663891">
    <property type="component" value="Unassembled WGS sequence"/>
</dbReference>
<comment type="caution">
    <text evidence="3">The sequence shown here is derived from an EMBL/GenBank/DDBJ whole genome shotgun (WGS) entry which is preliminary data.</text>
</comment>
<evidence type="ECO:0000313" key="5">
    <source>
        <dbReference type="EMBL" id="CAF1527917.1"/>
    </source>
</evidence>